<dbReference type="Pfam" id="PF20662">
    <property type="entry name" value="COG4_C"/>
    <property type="match status" value="1"/>
</dbReference>
<dbReference type="SMART" id="SM00762">
    <property type="entry name" value="Cog4"/>
    <property type="match status" value="1"/>
</dbReference>
<feature type="domain" description="COG4 transport protein middle alpha-helical bundle" evidence="9">
    <location>
        <begin position="169"/>
        <end position="462"/>
    </location>
</feature>
<dbReference type="GO" id="GO:0017119">
    <property type="term" value="C:Golgi transport complex"/>
    <property type="evidence" value="ECO:0007669"/>
    <property type="project" value="TreeGrafter"/>
</dbReference>
<dbReference type="InterPro" id="IPR048684">
    <property type="entry name" value="COG4_C"/>
</dbReference>
<evidence type="ECO:0000256" key="7">
    <source>
        <dbReference type="ARBA" id="ARBA00023136"/>
    </source>
</evidence>
<protein>
    <recommendedName>
        <fullName evidence="3">Conserved oligomeric Golgi complex subunit 4</fullName>
    </recommendedName>
    <alternativeName>
        <fullName evidence="8">Component of oligomeric Golgi complex 4</fullName>
    </alternativeName>
</protein>
<dbReference type="PANTHER" id="PTHR24016:SF0">
    <property type="entry name" value="CONSERVED OLIGOMERIC GOLGI COMPLEX SUBUNIT 4"/>
    <property type="match status" value="1"/>
</dbReference>
<evidence type="ECO:0000256" key="8">
    <source>
        <dbReference type="ARBA" id="ARBA00031340"/>
    </source>
</evidence>
<name>A0A8D8WQE2_9HEMI</name>
<keyword evidence="4" id="KW-0813">Transport</keyword>
<dbReference type="AlphaFoldDB" id="A0A8D8WQE2"/>
<dbReference type="GO" id="GO:0000139">
    <property type="term" value="C:Golgi membrane"/>
    <property type="evidence" value="ECO:0007669"/>
    <property type="project" value="UniProtKB-SubCell"/>
</dbReference>
<dbReference type="EMBL" id="HBUF01214529">
    <property type="protein sequence ID" value="CAG6666530.1"/>
    <property type="molecule type" value="Transcribed_RNA"/>
</dbReference>
<dbReference type="PANTHER" id="PTHR24016">
    <property type="entry name" value="CONSERVED OLIGOMERIC GOLGI COMPLEX SUBUNIT 4"/>
    <property type="match status" value="1"/>
</dbReference>
<comment type="subcellular location">
    <subcellularLocation>
        <location evidence="1">Golgi apparatus membrane</location>
        <topology evidence="1">Peripheral membrane protein</topology>
    </subcellularLocation>
</comment>
<evidence type="ECO:0000256" key="1">
    <source>
        <dbReference type="ARBA" id="ARBA00004395"/>
    </source>
</evidence>
<dbReference type="GO" id="GO:0007030">
    <property type="term" value="P:Golgi organization"/>
    <property type="evidence" value="ECO:0007669"/>
    <property type="project" value="TreeGrafter"/>
</dbReference>
<dbReference type="GO" id="GO:0006890">
    <property type="term" value="P:retrograde vesicle-mediated transport, Golgi to endoplasmic reticulum"/>
    <property type="evidence" value="ECO:0007669"/>
    <property type="project" value="TreeGrafter"/>
</dbReference>
<evidence type="ECO:0000259" key="9">
    <source>
        <dbReference type="SMART" id="SM00762"/>
    </source>
</evidence>
<dbReference type="InterPro" id="IPR013167">
    <property type="entry name" value="COG4_M"/>
</dbReference>
<evidence type="ECO:0000256" key="5">
    <source>
        <dbReference type="ARBA" id="ARBA00022927"/>
    </source>
</evidence>
<reference evidence="10" key="1">
    <citation type="submission" date="2021-05" db="EMBL/GenBank/DDBJ databases">
        <authorList>
            <person name="Alioto T."/>
            <person name="Alioto T."/>
            <person name="Gomez Garrido J."/>
        </authorList>
    </citation>
    <scope>NUCLEOTIDE SEQUENCE</scope>
</reference>
<comment type="similarity">
    <text evidence="2">Belongs to the COG4 family.</text>
</comment>
<dbReference type="InterPro" id="IPR048682">
    <property type="entry name" value="COG4"/>
</dbReference>
<proteinExistence type="inferred from homology"/>
<evidence type="ECO:0000256" key="3">
    <source>
        <dbReference type="ARBA" id="ARBA00020975"/>
    </source>
</evidence>
<evidence type="ECO:0000313" key="10">
    <source>
        <dbReference type="EMBL" id="CAG6666529.1"/>
    </source>
</evidence>
<keyword evidence="5" id="KW-0653">Protein transport</keyword>
<dbReference type="Gene3D" id="1.20.58.1970">
    <property type="match status" value="1"/>
</dbReference>
<sequence length="722" mass="82486">MLSQPKLPKMEPEPEDCDKEMQDLLKQIEGEEAEVDNKLIECLSLKTQLEMEVQSISESMPNLHIVKSEAKELEEMVNFTSTLAEKVSSKVRQLDLARSRVSDCQKRVHDLLDLQLCSNGVETCLQNEDFEKAAAHIHRFLSMDQNLLKQTADDMAQDCTTVTTSFNLLQQAASNLRSIMSNKFQVAVDKKDSASVERYFKLFPLIDMHQFGLEQYSKFICTKLKSQFKENMDSIRNNEQRASVVFADLLTFVFENIAREIEAQQPLIDTYYGEGRIITLILAIQAQCDEMSSSIVTELWTSRQIESKISLINDYSKVKPSNSSGDKLEPKSLDPLLNEMTIIHSRYMLYVRFLKRRLQDTNDLDESLRKSELCRKMQEILGNYLLLERYYLEESVKKAISMDAIEHQCLQSSMLDDVFFILRKCIRRASSGGSLDGICAVINNGSLVLEDQFLDAIHRYLRQGYPSGYMDLTQAYNVVMQGRNDAEQSRVQFLTYLNNLEVAAEYVTTLIQSLNEEIPCPSERDKEKLQSCLSGLSGVTSNLGTVKEYGLQQLRSAAIKPRVAPWIDVYLSLNHNLTEEEFVAYEANEPFIGSLVMHLDTLLSEFKPRLTQSNYDSLVSILALEVTSHLERVIVKCEFNRLGGMALDKEVRGLVSYLSGATSWTIRDRLARLMQISTVLNLDKVTEISDYVSSATWRLSTSDVRQFMALRQDFNKEDIMRL</sequence>
<keyword evidence="6" id="KW-0333">Golgi apparatus</keyword>
<organism evidence="10">
    <name type="scientific">Cacopsylla melanoneura</name>
    <dbReference type="NCBI Taxonomy" id="428564"/>
    <lineage>
        <taxon>Eukaryota</taxon>
        <taxon>Metazoa</taxon>
        <taxon>Ecdysozoa</taxon>
        <taxon>Arthropoda</taxon>
        <taxon>Hexapoda</taxon>
        <taxon>Insecta</taxon>
        <taxon>Pterygota</taxon>
        <taxon>Neoptera</taxon>
        <taxon>Paraneoptera</taxon>
        <taxon>Hemiptera</taxon>
        <taxon>Sternorrhyncha</taxon>
        <taxon>Psylloidea</taxon>
        <taxon>Psyllidae</taxon>
        <taxon>Psyllinae</taxon>
        <taxon>Cacopsylla</taxon>
    </lineage>
</organism>
<evidence type="ECO:0000256" key="4">
    <source>
        <dbReference type="ARBA" id="ARBA00022448"/>
    </source>
</evidence>
<dbReference type="Gene3D" id="1.10.287.1060">
    <property type="entry name" value="ESAT-6-like"/>
    <property type="match status" value="1"/>
</dbReference>
<keyword evidence="7" id="KW-0472">Membrane</keyword>
<dbReference type="EMBL" id="HBUF01214528">
    <property type="protein sequence ID" value="CAG6666529.1"/>
    <property type="molecule type" value="Transcribed_RNA"/>
</dbReference>
<evidence type="ECO:0000256" key="2">
    <source>
        <dbReference type="ARBA" id="ARBA00009215"/>
    </source>
</evidence>
<accession>A0A8D8WQE2</accession>
<dbReference type="GO" id="GO:0015031">
    <property type="term" value="P:protein transport"/>
    <property type="evidence" value="ECO:0007669"/>
    <property type="project" value="UniProtKB-KW"/>
</dbReference>
<dbReference type="Pfam" id="PF20663">
    <property type="entry name" value="COG4_N"/>
    <property type="match status" value="1"/>
</dbReference>
<evidence type="ECO:0000256" key="6">
    <source>
        <dbReference type="ARBA" id="ARBA00023034"/>
    </source>
</evidence>
<dbReference type="InterPro" id="IPR048680">
    <property type="entry name" value="COG4_N"/>
</dbReference>
<dbReference type="Pfam" id="PF08318">
    <property type="entry name" value="COG4_m"/>
    <property type="match status" value="1"/>
</dbReference>